<protein>
    <recommendedName>
        <fullName evidence="4">ABC transporter permease</fullName>
    </recommendedName>
</protein>
<feature type="transmembrane region" description="Helical" evidence="1">
    <location>
        <begin position="265"/>
        <end position="289"/>
    </location>
</feature>
<evidence type="ECO:0000256" key="1">
    <source>
        <dbReference type="SAM" id="Phobius"/>
    </source>
</evidence>
<keyword evidence="1" id="KW-0472">Membrane</keyword>
<sequence length="372" mass="40914">MHQPTQPATADNSEAPSPIVEFSFREVEEFCQWLGRHWLVLGIFMLSLAAIYFLQFTATHHVPISLTSTSTISALPILMALIAFTFIVLLAFALIPVSVIFTKKETDAPSPVSALLFSSENRRFQHQLFRRWATLVVLLAAIWSATLALFTFWGAPTGASVLVAYGAGLLAGFANLVGWRPKQWRRTHLDYWLSALFSLSVQFLAVFLCFYPAAWIVRGASSPFWGTLGLFASFFLIVLMLGMLQMAFATWVGNVIGQQQRLRKASALVMGLLVVCALVPGIGGNLAAYPFQVTASGGRGCAVLDLLPEAHTRMDPRIVKEDHKATVGLRILAEVDGDYYVRPTAADTDDVSIVRREAVSGMRACPREKSSR</sequence>
<comment type="caution">
    <text evidence="2">The sequence shown here is derived from an EMBL/GenBank/DDBJ whole genome shotgun (WGS) entry which is preliminary data.</text>
</comment>
<proteinExistence type="predicted"/>
<feature type="transmembrane region" description="Helical" evidence="1">
    <location>
        <begin position="77"/>
        <end position="101"/>
    </location>
</feature>
<feature type="transmembrane region" description="Helical" evidence="1">
    <location>
        <begin position="159"/>
        <end position="179"/>
    </location>
</feature>
<keyword evidence="1" id="KW-1133">Transmembrane helix</keyword>
<accession>A0ABU9IXR0</accession>
<keyword evidence="1" id="KW-0812">Transmembrane</keyword>
<feature type="transmembrane region" description="Helical" evidence="1">
    <location>
        <begin position="228"/>
        <end position="253"/>
    </location>
</feature>
<dbReference type="RefSeq" id="WP_341724610.1">
    <property type="nucleotide sequence ID" value="NZ_JBBWWT010000001.1"/>
</dbReference>
<dbReference type="Proteomes" id="UP001459204">
    <property type="component" value="Unassembled WGS sequence"/>
</dbReference>
<feature type="transmembrane region" description="Helical" evidence="1">
    <location>
        <begin position="38"/>
        <end position="57"/>
    </location>
</feature>
<evidence type="ECO:0008006" key="4">
    <source>
        <dbReference type="Google" id="ProtNLM"/>
    </source>
</evidence>
<keyword evidence="3" id="KW-1185">Reference proteome</keyword>
<feature type="transmembrane region" description="Helical" evidence="1">
    <location>
        <begin position="191"/>
        <end position="216"/>
    </location>
</feature>
<gene>
    <name evidence="2" type="ORF">AAD027_03495</name>
</gene>
<name>A0ABU9IXR0_9GAMM</name>
<dbReference type="EMBL" id="JBBWWT010000001">
    <property type="protein sequence ID" value="MEL1263436.1"/>
    <property type="molecule type" value="Genomic_DNA"/>
</dbReference>
<evidence type="ECO:0000313" key="3">
    <source>
        <dbReference type="Proteomes" id="UP001459204"/>
    </source>
</evidence>
<feature type="transmembrane region" description="Helical" evidence="1">
    <location>
        <begin position="132"/>
        <end position="153"/>
    </location>
</feature>
<reference evidence="2 3" key="1">
    <citation type="submission" date="2024-04" db="EMBL/GenBank/DDBJ databases">
        <title>Draft genome sequence of Pseudoxanthomonas putridarboris WD12.</title>
        <authorList>
            <person name="Oh J."/>
        </authorList>
    </citation>
    <scope>NUCLEOTIDE SEQUENCE [LARGE SCALE GENOMIC DNA]</scope>
    <source>
        <strain evidence="2 3">WD12</strain>
    </source>
</reference>
<organism evidence="2 3">
    <name type="scientific">Pseudoxanthomonas putridarboris</name>
    <dbReference type="NCBI Taxonomy" id="752605"/>
    <lineage>
        <taxon>Bacteria</taxon>
        <taxon>Pseudomonadati</taxon>
        <taxon>Pseudomonadota</taxon>
        <taxon>Gammaproteobacteria</taxon>
        <taxon>Lysobacterales</taxon>
        <taxon>Lysobacteraceae</taxon>
        <taxon>Pseudoxanthomonas</taxon>
    </lineage>
</organism>
<evidence type="ECO:0000313" key="2">
    <source>
        <dbReference type="EMBL" id="MEL1263436.1"/>
    </source>
</evidence>